<name>A0AAW0ESX4_9TRYP</name>
<proteinExistence type="predicted"/>
<evidence type="ECO:0000256" key="1">
    <source>
        <dbReference type="SAM" id="MobiDB-lite"/>
    </source>
</evidence>
<feature type="region of interest" description="Disordered" evidence="1">
    <location>
        <begin position="100"/>
        <end position="134"/>
    </location>
</feature>
<sequence>MAKSLPRLSALAEAYPPPYHPPPNSMAVLPPSASQGAFTAIALQTLSPAGQPIVSINIYALSCPPFHEARAASPSADARAPDMMLLHTVPLRAADLCNTRTAGASRQRTTPAEDGTQAGADIEAPCSHGAASPLTTTTESNLTVEEVAWVGPELLAVKTRARQLLLLRSGLSSGTAQSSEEEEEPEEEEEEARLLGVPEPLRRSSREEERNSLCALYERVSDFCTVTVATAASDSTRPPVSVLIVAGLQWVTGVVVGESVGRDAAAAAAAVAAAAIPKASQPRPFQQQRRRHPWVREHTWKIGAVKQLAAAPASEVAQQVCFCATSHDGSVEVYTWVVDHGERVPPPVCVHRVLLGPGHVFCGVAAVEAAAAATTPLSFWVLGGESAAAVQRAAVATADSNDAGPSLLPTLRGPDGRVLEVHARATDELKERQITGGAAAAATATPRVLNSLWMTASTNRGPTMADPAAVAPALSVLETVPSLRLCWPSFLSTQTRDACDGSAGLGDVPSGAGLVRRYALLLSTAAAPPTCAQTIGRCATAPWCSAVLSLDAVGSPAADALDWLAAASPKSGAAPPLRLVAATVSESPHSGECTGDREPPAPQREFELVLSTPSRIVQLRIQRRGSRDLECRVLGTHALEQPQRLLGVVPLSSASHPAPLLLTLHGSTTSACVAAGGGDDVHGEGDRPVRGHHTRPPEWVLVGDVKATVLRELAPWSSPAAPRGTGTPARDAEAALLEKVHALVEAEGARIRRHVDERMDQLELMLQRLLRSPPRRTPSP</sequence>
<gene>
    <name evidence="2" type="ORF">NESM_000561300</name>
</gene>
<protein>
    <submittedName>
        <fullName evidence="2">Uncharacterized protein</fullName>
    </submittedName>
</protein>
<accession>A0AAW0ESX4</accession>
<dbReference type="EMBL" id="JAECZO010000072">
    <property type="protein sequence ID" value="KAK7196256.1"/>
    <property type="molecule type" value="Genomic_DNA"/>
</dbReference>
<feature type="compositionally biased region" description="Acidic residues" evidence="1">
    <location>
        <begin position="179"/>
        <end position="191"/>
    </location>
</feature>
<organism evidence="2 3">
    <name type="scientific">Novymonas esmeraldas</name>
    <dbReference type="NCBI Taxonomy" id="1808958"/>
    <lineage>
        <taxon>Eukaryota</taxon>
        <taxon>Discoba</taxon>
        <taxon>Euglenozoa</taxon>
        <taxon>Kinetoplastea</taxon>
        <taxon>Metakinetoplastina</taxon>
        <taxon>Trypanosomatida</taxon>
        <taxon>Trypanosomatidae</taxon>
        <taxon>Novymonas</taxon>
    </lineage>
</organism>
<keyword evidence="3" id="KW-1185">Reference proteome</keyword>
<evidence type="ECO:0000313" key="3">
    <source>
        <dbReference type="Proteomes" id="UP001430356"/>
    </source>
</evidence>
<feature type="compositionally biased region" description="Polar residues" evidence="1">
    <location>
        <begin position="100"/>
        <end position="110"/>
    </location>
</feature>
<dbReference type="Proteomes" id="UP001430356">
    <property type="component" value="Unassembled WGS sequence"/>
</dbReference>
<comment type="caution">
    <text evidence="2">The sequence shown here is derived from an EMBL/GenBank/DDBJ whole genome shotgun (WGS) entry which is preliminary data.</text>
</comment>
<feature type="region of interest" description="Disordered" evidence="1">
    <location>
        <begin position="171"/>
        <end position="205"/>
    </location>
</feature>
<evidence type="ECO:0000313" key="2">
    <source>
        <dbReference type="EMBL" id="KAK7196256.1"/>
    </source>
</evidence>
<reference evidence="2 3" key="1">
    <citation type="journal article" date="2021" name="MBio">
        <title>A New Model Trypanosomatid, Novymonas esmeraldas: Genomic Perception of Its 'Candidatus Pandoraea novymonadis' Endosymbiont.</title>
        <authorList>
            <person name="Zakharova A."/>
            <person name="Saura A."/>
            <person name="Butenko A."/>
            <person name="Podesvova L."/>
            <person name="Warmusova S."/>
            <person name="Kostygov A.Y."/>
            <person name="Nenarokova A."/>
            <person name="Lukes J."/>
            <person name="Opperdoes F.R."/>
            <person name="Yurchenko V."/>
        </authorList>
    </citation>
    <scope>NUCLEOTIDE SEQUENCE [LARGE SCALE GENOMIC DNA]</scope>
    <source>
        <strain evidence="2 3">E262AT.01</strain>
    </source>
</reference>
<dbReference type="AlphaFoldDB" id="A0AAW0ESX4"/>